<name>A0A7Z7LSY6_9FLAO</name>
<proteinExistence type="predicted"/>
<reference evidence="2 3" key="1">
    <citation type="submission" date="2018-06" db="EMBL/GenBank/DDBJ databases">
        <authorList>
            <consortium name="Pathogen Informatics"/>
            <person name="Doyle S."/>
        </authorList>
    </citation>
    <scope>NUCLEOTIDE SEQUENCE [LARGE SCALE GENOMIC DNA]</scope>
    <source>
        <strain evidence="2 3">NCTC10588</strain>
    </source>
</reference>
<keyword evidence="1" id="KW-1133">Transmembrane helix</keyword>
<gene>
    <name evidence="2" type="ORF">NCTC10588_00286</name>
</gene>
<dbReference type="AlphaFoldDB" id="A0A7Z7LSY6"/>
<comment type="caution">
    <text evidence="2">The sequence shown here is derived from an EMBL/GenBank/DDBJ whole genome shotgun (WGS) entry which is preliminary data.</text>
</comment>
<evidence type="ECO:0000256" key="1">
    <source>
        <dbReference type="SAM" id="Phobius"/>
    </source>
</evidence>
<protein>
    <submittedName>
        <fullName evidence="2">Uncharacterized protein</fullName>
    </submittedName>
</protein>
<feature type="transmembrane region" description="Helical" evidence="1">
    <location>
        <begin position="21"/>
        <end position="44"/>
    </location>
</feature>
<keyword evidence="1" id="KW-0472">Membrane</keyword>
<accession>A0A7Z7LSY6</accession>
<feature type="transmembrane region" description="Helical" evidence="1">
    <location>
        <begin position="50"/>
        <end position="71"/>
    </location>
</feature>
<dbReference type="EMBL" id="UFYD01000001">
    <property type="protein sequence ID" value="STC95272.1"/>
    <property type="molecule type" value="Genomic_DNA"/>
</dbReference>
<keyword evidence="1" id="KW-0812">Transmembrane</keyword>
<dbReference type="Proteomes" id="UP000254876">
    <property type="component" value="Unassembled WGS sequence"/>
</dbReference>
<organism evidence="2 3">
    <name type="scientific">Elizabethkingia anophelis</name>
    <dbReference type="NCBI Taxonomy" id="1117645"/>
    <lineage>
        <taxon>Bacteria</taxon>
        <taxon>Pseudomonadati</taxon>
        <taxon>Bacteroidota</taxon>
        <taxon>Flavobacteriia</taxon>
        <taxon>Flavobacteriales</taxon>
        <taxon>Weeksellaceae</taxon>
        <taxon>Elizabethkingia</taxon>
    </lineage>
</organism>
<evidence type="ECO:0000313" key="3">
    <source>
        <dbReference type="Proteomes" id="UP000254876"/>
    </source>
</evidence>
<evidence type="ECO:0000313" key="2">
    <source>
        <dbReference type="EMBL" id="STC95272.1"/>
    </source>
</evidence>
<dbReference type="RefSeq" id="WP_260129424.1">
    <property type="nucleotide sequence ID" value="NZ_FTQZ01000015.1"/>
</dbReference>
<sequence length="180" mass="21024">MNENITLSFRGMTQYQYRLSIFFIVFSIFLIPTIFMTIVINYQLNKIPRSMVIIIMGISAIIVFFIISFLFKKIIASNFKIHFKDKQAIISSKNINLVILYENIEKLEIRNNTDYSYLLFLEKNGKKTKIFVGMANLGLKTSTILTPADQLDIFFGKPDFEKKTYFKKSMEYILYTALPS</sequence>